<organism evidence="2 3">
    <name type="scientific">Deinococcus cavernae</name>
    <dbReference type="NCBI Taxonomy" id="2320857"/>
    <lineage>
        <taxon>Bacteria</taxon>
        <taxon>Thermotogati</taxon>
        <taxon>Deinococcota</taxon>
        <taxon>Deinococci</taxon>
        <taxon>Deinococcales</taxon>
        <taxon>Deinococcaceae</taxon>
        <taxon>Deinococcus</taxon>
    </lineage>
</organism>
<keyword evidence="3" id="KW-1185">Reference proteome</keyword>
<reference evidence="2 3" key="1">
    <citation type="submission" date="2018-09" db="EMBL/GenBank/DDBJ databases">
        <authorList>
            <person name="Zhu H."/>
        </authorList>
    </citation>
    <scope>NUCLEOTIDE SEQUENCE [LARGE SCALE GENOMIC DNA]</scope>
    <source>
        <strain evidence="2 3">K2S05-167</strain>
    </source>
</reference>
<protein>
    <submittedName>
        <fullName evidence="2">Uncharacterized protein</fullName>
    </submittedName>
</protein>
<accession>A0A418VEU7</accession>
<evidence type="ECO:0000313" key="3">
    <source>
        <dbReference type="Proteomes" id="UP000286287"/>
    </source>
</evidence>
<feature type="region of interest" description="Disordered" evidence="1">
    <location>
        <begin position="119"/>
        <end position="142"/>
    </location>
</feature>
<proteinExistence type="predicted"/>
<evidence type="ECO:0000256" key="1">
    <source>
        <dbReference type="SAM" id="MobiDB-lite"/>
    </source>
</evidence>
<dbReference type="EMBL" id="QYUJ01000009">
    <property type="protein sequence ID" value="RJF74629.1"/>
    <property type="molecule type" value="Genomic_DNA"/>
</dbReference>
<gene>
    <name evidence="2" type="ORF">D3875_03550</name>
</gene>
<name>A0A418VEU7_9DEIO</name>
<comment type="caution">
    <text evidence="2">The sequence shown here is derived from an EMBL/GenBank/DDBJ whole genome shotgun (WGS) entry which is preliminary data.</text>
</comment>
<dbReference type="Proteomes" id="UP000286287">
    <property type="component" value="Unassembled WGS sequence"/>
</dbReference>
<evidence type="ECO:0000313" key="2">
    <source>
        <dbReference type="EMBL" id="RJF74629.1"/>
    </source>
</evidence>
<dbReference type="AlphaFoldDB" id="A0A418VEU7"/>
<sequence>MAYRKLSELAGELENPQQSEKFVQLFKAAVRDGKIDAMDVPERFTLPKVYTRRGAEGTYQRDQRDMVFEVTPQTEAWFKDTNEALSKAVQRPRRVKLSLEAVESGAVDFKAAAEETRRKMQAKFEKGQQLGQSRSKNRKKKK</sequence>
<dbReference type="OrthoDB" id="73423at2"/>